<dbReference type="Pfam" id="PF00075">
    <property type="entry name" value="RNase_H"/>
    <property type="match status" value="1"/>
</dbReference>
<keyword evidence="7" id="KW-0479">Metal-binding</keyword>
<feature type="domain" description="RNase H type-1" evidence="11">
    <location>
        <begin position="1"/>
        <end position="141"/>
    </location>
</feature>
<evidence type="ECO:0000256" key="5">
    <source>
        <dbReference type="ARBA" id="ARBA00012180"/>
    </source>
</evidence>
<evidence type="ECO:0000256" key="8">
    <source>
        <dbReference type="ARBA" id="ARBA00022759"/>
    </source>
</evidence>
<keyword evidence="8" id="KW-0255">Endonuclease</keyword>
<dbReference type="CDD" id="cd09278">
    <property type="entry name" value="RNase_HI_prokaryote_like"/>
    <property type="match status" value="1"/>
</dbReference>
<comment type="cofactor">
    <cofactor evidence="2">
        <name>Mg(2+)</name>
        <dbReference type="ChEBI" id="CHEBI:18420"/>
    </cofactor>
</comment>
<dbReference type="GO" id="GO:0043137">
    <property type="term" value="P:DNA replication, removal of RNA primer"/>
    <property type="evidence" value="ECO:0007669"/>
    <property type="project" value="TreeGrafter"/>
</dbReference>
<dbReference type="EMBL" id="AP017972">
    <property type="protein sequence ID" value="BAW98241.1"/>
    <property type="molecule type" value="Genomic_DNA"/>
</dbReference>
<dbReference type="RefSeq" id="YP_009599319.1">
    <property type="nucleotide sequence ID" value="NC_041916.1"/>
</dbReference>
<dbReference type="GeneID" id="40075048"/>
<evidence type="ECO:0000256" key="10">
    <source>
        <dbReference type="ARBA" id="ARBA00022842"/>
    </source>
</evidence>
<keyword evidence="9" id="KW-0378">Hydrolase</keyword>
<dbReference type="EC" id="3.1.26.4" evidence="5"/>
<dbReference type="PANTHER" id="PTHR10642:SF26">
    <property type="entry name" value="RIBONUCLEASE H1"/>
    <property type="match status" value="1"/>
</dbReference>
<protein>
    <recommendedName>
        <fullName evidence="5">ribonuclease H</fullName>
        <ecNumber evidence="5">3.1.26.4</ecNumber>
    </recommendedName>
</protein>
<keyword evidence="10" id="KW-0460">Magnesium</keyword>
<dbReference type="OrthoDB" id="27283at10239"/>
<evidence type="ECO:0000256" key="6">
    <source>
        <dbReference type="ARBA" id="ARBA00022722"/>
    </source>
</evidence>
<dbReference type="HAMAP" id="MF_00042">
    <property type="entry name" value="RNase_H"/>
    <property type="match status" value="1"/>
</dbReference>
<organism evidence="12 13">
    <name type="scientific">Vibrio phage pTD1</name>
    <dbReference type="NCBI Taxonomy" id="1938577"/>
    <lineage>
        <taxon>Viruses</taxon>
        <taxon>Duplodnaviria</taxon>
        <taxon>Heunggongvirae</taxon>
        <taxon>Uroviricota</taxon>
        <taxon>Caudoviricetes</taxon>
        <taxon>Chimalliviridae</taxon>
        <taxon>Gorgonvirinae</taxon>
        <taxon>Tidunavirus</taxon>
        <taxon>Tidunavirus pTD1</taxon>
    </lineage>
</organism>
<evidence type="ECO:0000256" key="4">
    <source>
        <dbReference type="ARBA" id="ARBA00011245"/>
    </source>
</evidence>
<proteinExistence type="inferred from homology"/>
<dbReference type="GO" id="GO:0046872">
    <property type="term" value="F:metal ion binding"/>
    <property type="evidence" value="ECO:0007669"/>
    <property type="project" value="UniProtKB-KW"/>
</dbReference>
<comment type="similarity">
    <text evidence="3">Belongs to the RNase H family.</text>
</comment>
<keyword evidence="13" id="KW-1185">Reference proteome</keyword>
<dbReference type="GO" id="GO:0004523">
    <property type="term" value="F:RNA-DNA hybrid ribonuclease activity"/>
    <property type="evidence" value="ECO:0007669"/>
    <property type="project" value="UniProtKB-EC"/>
</dbReference>
<dbReference type="PANTHER" id="PTHR10642">
    <property type="entry name" value="RIBONUCLEASE H1"/>
    <property type="match status" value="1"/>
</dbReference>
<dbReference type="InterPro" id="IPR012337">
    <property type="entry name" value="RNaseH-like_sf"/>
</dbReference>
<dbReference type="InterPro" id="IPR036397">
    <property type="entry name" value="RNaseH_sf"/>
</dbReference>
<dbReference type="Gene3D" id="3.30.420.10">
    <property type="entry name" value="Ribonuclease H-like superfamily/Ribonuclease H"/>
    <property type="match status" value="1"/>
</dbReference>
<evidence type="ECO:0000256" key="7">
    <source>
        <dbReference type="ARBA" id="ARBA00022723"/>
    </source>
</evidence>
<name>A0A1Q2U2R0_9CAUD</name>
<dbReference type="KEGG" id="vg:40075048"/>
<evidence type="ECO:0000313" key="12">
    <source>
        <dbReference type="EMBL" id="BAW98241.1"/>
    </source>
</evidence>
<evidence type="ECO:0000256" key="2">
    <source>
        <dbReference type="ARBA" id="ARBA00001946"/>
    </source>
</evidence>
<keyword evidence="6" id="KW-0540">Nuclease</keyword>
<comment type="catalytic activity">
    <reaction evidence="1">
        <text>Endonucleolytic cleavage to 5'-phosphomonoester.</text>
        <dbReference type="EC" id="3.1.26.4"/>
    </reaction>
</comment>
<evidence type="ECO:0000313" key="13">
    <source>
        <dbReference type="Proteomes" id="UP000221243"/>
    </source>
</evidence>
<dbReference type="SUPFAM" id="SSF53098">
    <property type="entry name" value="Ribonuclease H-like"/>
    <property type="match status" value="1"/>
</dbReference>
<comment type="subunit">
    <text evidence="4">Monomer.</text>
</comment>
<dbReference type="GO" id="GO:0003676">
    <property type="term" value="F:nucleic acid binding"/>
    <property type="evidence" value="ECO:0007669"/>
    <property type="project" value="InterPro"/>
</dbReference>
<dbReference type="NCBIfam" id="NF001236">
    <property type="entry name" value="PRK00203.1"/>
    <property type="match status" value="1"/>
</dbReference>
<evidence type="ECO:0000256" key="3">
    <source>
        <dbReference type="ARBA" id="ARBA00005300"/>
    </source>
</evidence>
<dbReference type="InterPro" id="IPR002156">
    <property type="entry name" value="RNaseH_domain"/>
</dbReference>
<sequence length="174" mass="20032">MLIINTDGSCIGKSGPGPSGYGIVVRDGDVTVELSDGYAWSTNNRMELLAPIIALEGLTEPRKVSITTDSQYVKQGIEQWVHGWLRRGWKRADGGPVKNEDLWRRLYDMTRYHNVQWHWVKGHSGDPDNERCDTMAQDAARANPTQVDEGYYTYNENLPKYESKGHQWWKYKKR</sequence>
<dbReference type="InterPro" id="IPR050092">
    <property type="entry name" value="RNase_H"/>
</dbReference>
<evidence type="ECO:0000259" key="11">
    <source>
        <dbReference type="PROSITE" id="PS50879"/>
    </source>
</evidence>
<dbReference type="InterPro" id="IPR022892">
    <property type="entry name" value="RNaseHI"/>
</dbReference>
<evidence type="ECO:0000256" key="1">
    <source>
        <dbReference type="ARBA" id="ARBA00000077"/>
    </source>
</evidence>
<reference evidence="12 13" key="1">
    <citation type="submission" date="2017-01" db="EMBL/GenBank/DDBJ databases">
        <title>Complete Genome Sequence of Vibrio Parahaemolyticus Bacteriophage pTD1.</title>
        <authorList>
            <person name="Midorikawa Y."/>
            <person name="Sano M."/>
        </authorList>
    </citation>
    <scope>NUCLEOTIDE SEQUENCE [LARGE SCALE GENOMIC DNA]</scope>
    <source>
        <strain evidence="12">PTD1</strain>
    </source>
</reference>
<dbReference type="Proteomes" id="UP000221243">
    <property type="component" value="Segment"/>
</dbReference>
<evidence type="ECO:0000256" key="9">
    <source>
        <dbReference type="ARBA" id="ARBA00022801"/>
    </source>
</evidence>
<dbReference type="PROSITE" id="PS50879">
    <property type="entry name" value="RNASE_H_1"/>
    <property type="match status" value="1"/>
</dbReference>
<accession>A0A1Q2U2R0</accession>